<organism evidence="5 6">
    <name type="scientific">Kalanchoe fedtschenkoi</name>
    <name type="common">Lavender scallops</name>
    <name type="synonym">South American air plant</name>
    <dbReference type="NCBI Taxonomy" id="63787"/>
    <lineage>
        <taxon>Eukaryota</taxon>
        <taxon>Viridiplantae</taxon>
        <taxon>Streptophyta</taxon>
        <taxon>Embryophyta</taxon>
        <taxon>Tracheophyta</taxon>
        <taxon>Spermatophyta</taxon>
        <taxon>Magnoliopsida</taxon>
        <taxon>eudicotyledons</taxon>
        <taxon>Gunneridae</taxon>
        <taxon>Pentapetalae</taxon>
        <taxon>Saxifragales</taxon>
        <taxon>Crassulaceae</taxon>
        <taxon>Kalanchoe</taxon>
    </lineage>
</organism>
<keyword evidence="6" id="KW-1185">Reference proteome</keyword>
<dbReference type="OMA" id="EACISHA"/>
<dbReference type="FunFam" id="1.50.10.20:FF:000011">
    <property type="entry name" value="Terpene cyclase/mutase family member"/>
    <property type="match status" value="1"/>
</dbReference>
<name>A0A7N0TBE4_KALFE</name>
<dbReference type="GO" id="GO:0005811">
    <property type="term" value="C:lipid droplet"/>
    <property type="evidence" value="ECO:0007669"/>
    <property type="project" value="InterPro"/>
</dbReference>
<evidence type="ECO:0000256" key="2">
    <source>
        <dbReference type="ARBA" id="ARBA00022737"/>
    </source>
</evidence>
<dbReference type="GO" id="GO:0016104">
    <property type="term" value="P:triterpenoid biosynthetic process"/>
    <property type="evidence" value="ECO:0007669"/>
    <property type="project" value="InterPro"/>
</dbReference>
<dbReference type="InterPro" id="IPR018333">
    <property type="entry name" value="Squalene_cyclase"/>
</dbReference>
<dbReference type="PROSITE" id="PS01074">
    <property type="entry name" value="TERPENE_SYNTHASES"/>
    <property type="match status" value="1"/>
</dbReference>
<dbReference type="PANTHER" id="PTHR11764">
    <property type="entry name" value="TERPENE CYCLASE/MUTASE FAMILY MEMBER"/>
    <property type="match status" value="1"/>
</dbReference>
<dbReference type="InterPro" id="IPR008930">
    <property type="entry name" value="Terpenoid_cyclase/PrenylTrfase"/>
</dbReference>
<dbReference type="PANTHER" id="PTHR11764:SF58">
    <property type="entry name" value="BETA-AMYRIN SYNTHASE-RELATED"/>
    <property type="match status" value="1"/>
</dbReference>
<sequence>MLPPEIVGEKMEPERLYDTVNLLLHFQSKNGGLPPWERAGSPEWLEVLNPTEFFEDIVVEHEYVECTASAVQAFVLFKKLDPGYRRKEIQVFITKATKYIEDVQRPDGSWYGNWGICFTYGTWFALGGLAAAGKTYTNSEAVRKGVEFLLSKQLENGGWGESQRSCPDKVYVPLGGKRANLVQTGWGLMGLLHGGQAQRDPAPLHRAAKLLINSQMESGDFPQQEILGVYMRNSMMHYTSYRNIFPMWALGEYRRQVALPSQMH</sequence>
<feature type="domain" description="Squalene cyclase C-terminal" evidence="4">
    <location>
        <begin position="18"/>
        <end position="255"/>
    </location>
</feature>
<dbReference type="InterPro" id="IPR002365">
    <property type="entry name" value="Terpene_synthase_CS"/>
</dbReference>
<keyword evidence="2" id="KW-0677">Repeat</keyword>
<evidence type="ECO:0000313" key="5">
    <source>
        <dbReference type="EnsemblPlants" id="Kaladp0030s0141.1.v1.1"/>
    </source>
</evidence>
<evidence type="ECO:0000256" key="3">
    <source>
        <dbReference type="ARBA" id="ARBA00023235"/>
    </source>
</evidence>
<dbReference type="Pfam" id="PF13243">
    <property type="entry name" value="SQHop_cyclase_C"/>
    <property type="match status" value="1"/>
</dbReference>
<evidence type="ECO:0000256" key="1">
    <source>
        <dbReference type="ARBA" id="ARBA00009755"/>
    </source>
</evidence>
<dbReference type="GO" id="GO:0042300">
    <property type="term" value="F:beta-amyrin synthase activity"/>
    <property type="evidence" value="ECO:0007669"/>
    <property type="project" value="TreeGrafter"/>
</dbReference>
<evidence type="ECO:0000313" key="6">
    <source>
        <dbReference type="Proteomes" id="UP000594263"/>
    </source>
</evidence>
<dbReference type="InterPro" id="IPR032696">
    <property type="entry name" value="SQ_cyclase_C"/>
</dbReference>
<dbReference type="SUPFAM" id="SSF48239">
    <property type="entry name" value="Terpenoid cyclases/Protein prenyltransferases"/>
    <property type="match status" value="1"/>
</dbReference>
<dbReference type="Gramene" id="Kaladp0030s0141.1.v1.1">
    <property type="protein sequence ID" value="Kaladp0030s0141.1.v1.1"/>
    <property type="gene ID" value="Kaladp0030s0141.v1.1"/>
</dbReference>
<evidence type="ECO:0000259" key="4">
    <source>
        <dbReference type="Pfam" id="PF13243"/>
    </source>
</evidence>
<keyword evidence="3" id="KW-0413">Isomerase</keyword>
<proteinExistence type="inferred from homology"/>
<accession>A0A7N0TBE4</accession>
<comment type="similarity">
    <text evidence="1">Belongs to the terpene cyclase/mutase family.</text>
</comment>
<dbReference type="AlphaFoldDB" id="A0A7N0TBE4"/>
<dbReference type="Gene3D" id="1.50.10.20">
    <property type="match status" value="1"/>
</dbReference>
<reference evidence="5" key="1">
    <citation type="submission" date="2021-01" db="UniProtKB">
        <authorList>
            <consortium name="EnsemblPlants"/>
        </authorList>
    </citation>
    <scope>IDENTIFICATION</scope>
</reference>
<dbReference type="EnsemblPlants" id="Kaladp0030s0141.1.v1.1">
    <property type="protein sequence ID" value="Kaladp0030s0141.1.v1.1"/>
    <property type="gene ID" value="Kaladp0030s0141.v1.1"/>
</dbReference>
<protein>
    <recommendedName>
        <fullName evidence="4">Squalene cyclase C-terminal domain-containing protein</fullName>
    </recommendedName>
</protein>
<dbReference type="Proteomes" id="UP000594263">
    <property type="component" value="Unplaced"/>
</dbReference>